<reference evidence="13" key="1">
    <citation type="submission" date="2017-05" db="EMBL/GenBank/DDBJ databases">
        <title>Improved OligoMM genomes.</title>
        <authorList>
            <person name="Garzetti D."/>
        </authorList>
    </citation>
    <scope>NUCLEOTIDE SEQUENCE [LARGE SCALE GENOMIC DNA]</scope>
    <source>
        <strain evidence="13">YL45</strain>
    </source>
</reference>
<evidence type="ECO:0000256" key="10">
    <source>
        <dbReference type="RuleBase" id="RU363054"/>
    </source>
</evidence>
<dbReference type="PROSITE" id="PS50928">
    <property type="entry name" value="ABC_TM1"/>
    <property type="match status" value="1"/>
</dbReference>
<evidence type="ECO:0000256" key="5">
    <source>
        <dbReference type="ARBA" id="ARBA00022592"/>
    </source>
</evidence>
<evidence type="ECO:0000256" key="1">
    <source>
        <dbReference type="ARBA" id="ARBA00004651"/>
    </source>
</evidence>
<organism evidence="12 13">
    <name type="scientific">Turicimonas muris</name>
    <dbReference type="NCBI Taxonomy" id="1796652"/>
    <lineage>
        <taxon>Bacteria</taxon>
        <taxon>Pseudomonadati</taxon>
        <taxon>Pseudomonadota</taxon>
        <taxon>Betaproteobacteria</taxon>
        <taxon>Burkholderiales</taxon>
        <taxon>Sutterellaceae</taxon>
        <taxon>Turicimonas</taxon>
    </lineage>
</organism>
<gene>
    <name evidence="12" type="ORF">ADH67_08915</name>
</gene>
<keyword evidence="6 9" id="KW-0812">Transmembrane</keyword>
<dbReference type="Gene3D" id="1.10.3720.10">
    <property type="entry name" value="MetI-like"/>
    <property type="match status" value="1"/>
</dbReference>
<keyword evidence="8 9" id="KW-0472">Membrane</keyword>
<sequence>MNKYLREFLFKNGLMVCALVSLAGLAAIVWFLFQEGFPVLQHVSIKDFLTGQDWYPTENPPSFQILPLIAGSIAVTICASVFAIPLGLMTAIYLSHIASPRVRAFFKPCIELLAAFPSVIIGFIGMAVLAPVIQTITGAPTGLNVLNASILLALMALPTICTISEDALRSVPNHMKEASLAVGATNWETLTKITIPGAASGISTAVMLGMSRVIGETMVVLMAAGGAAIIPETIFDPARPLPAAIVAEMAEAPFRSSHYHALFATGIVLFLFTFAFNLVAFKISKKYKLQAS</sequence>
<dbReference type="SUPFAM" id="SSF161098">
    <property type="entry name" value="MetI-like"/>
    <property type="match status" value="1"/>
</dbReference>
<dbReference type="GO" id="GO:0005886">
    <property type="term" value="C:plasma membrane"/>
    <property type="evidence" value="ECO:0007669"/>
    <property type="project" value="UniProtKB-SubCell"/>
</dbReference>
<feature type="transmembrane region" description="Helical" evidence="9">
    <location>
        <begin position="109"/>
        <end position="133"/>
    </location>
</feature>
<feature type="transmembrane region" description="Helical" evidence="9">
    <location>
        <begin position="12"/>
        <end position="33"/>
    </location>
</feature>
<feature type="domain" description="ABC transmembrane type-1" evidence="11">
    <location>
        <begin position="69"/>
        <end position="280"/>
    </location>
</feature>
<name>A0A227KHI2_9BURK</name>
<dbReference type="CDD" id="cd06261">
    <property type="entry name" value="TM_PBP2"/>
    <property type="match status" value="1"/>
</dbReference>
<dbReference type="GO" id="GO:0006817">
    <property type="term" value="P:phosphate ion transport"/>
    <property type="evidence" value="ECO:0007669"/>
    <property type="project" value="UniProtKB-KW"/>
</dbReference>
<keyword evidence="5 10" id="KW-0592">Phosphate transport</keyword>
<dbReference type="Pfam" id="PF00528">
    <property type="entry name" value="BPD_transp_1"/>
    <property type="match status" value="1"/>
</dbReference>
<keyword evidence="13" id="KW-1185">Reference proteome</keyword>
<evidence type="ECO:0000256" key="3">
    <source>
        <dbReference type="ARBA" id="ARBA00022448"/>
    </source>
</evidence>
<keyword evidence="10" id="KW-0997">Cell inner membrane</keyword>
<evidence type="ECO:0000313" key="12">
    <source>
        <dbReference type="EMBL" id="OXE47270.1"/>
    </source>
</evidence>
<dbReference type="AlphaFoldDB" id="A0A227KHI2"/>
<evidence type="ECO:0000256" key="4">
    <source>
        <dbReference type="ARBA" id="ARBA00022475"/>
    </source>
</evidence>
<evidence type="ECO:0000256" key="2">
    <source>
        <dbReference type="ARBA" id="ARBA00007069"/>
    </source>
</evidence>
<dbReference type="PANTHER" id="PTHR30425">
    <property type="entry name" value="PHOSPHATE TRANSPORT SYSTEM PERMEASE PROTEIN PST"/>
    <property type="match status" value="1"/>
</dbReference>
<dbReference type="EMBL" id="NHMP01000005">
    <property type="protein sequence ID" value="OXE47270.1"/>
    <property type="molecule type" value="Genomic_DNA"/>
</dbReference>
<evidence type="ECO:0000256" key="8">
    <source>
        <dbReference type="ARBA" id="ARBA00023136"/>
    </source>
</evidence>
<comment type="subcellular location">
    <subcellularLocation>
        <location evidence="10">Cell inner membrane</location>
        <topology evidence="10">Multi-pass membrane protein</topology>
    </subcellularLocation>
    <subcellularLocation>
        <location evidence="1 9">Cell membrane</location>
        <topology evidence="1 9">Multi-pass membrane protein</topology>
    </subcellularLocation>
</comment>
<dbReference type="GeneID" id="78362227"/>
<protein>
    <recommendedName>
        <fullName evidence="10">Phosphate transport system permease protein</fullName>
    </recommendedName>
</protein>
<dbReference type="InterPro" id="IPR051124">
    <property type="entry name" value="Phosphate_Transport_Permease"/>
</dbReference>
<evidence type="ECO:0000256" key="6">
    <source>
        <dbReference type="ARBA" id="ARBA00022692"/>
    </source>
</evidence>
<accession>A0A227KHI2</accession>
<feature type="transmembrane region" description="Helical" evidence="9">
    <location>
        <begin position="259"/>
        <end position="281"/>
    </location>
</feature>
<feature type="transmembrane region" description="Helical" evidence="9">
    <location>
        <begin position="65"/>
        <end position="88"/>
    </location>
</feature>
<feature type="transmembrane region" description="Helical" evidence="9">
    <location>
        <begin position="213"/>
        <end position="230"/>
    </location>
</feature>
<dbReference type="InterPro" id="IPR035906">
    <property type="entry name" value="MetI-like_sf"/>
</dbReference>
<dbReference type="PANTHER" id="PTHR30425:SF1">
    <property type="entry name" value="PHOSPHATE TRANSPORT SYSTEM PERMEASE PROTEIN PSTC"/>
    <property type="match status" value="1"/>
</dbReference>
<dbReference type="NCBIfam" id="TIGR02138">
    <property type="entry name" value="phosphate_pstC"/>
    <property type="match status" value="1"/>
</dbReference>
<comment type="similarity">
    <text evidence="2 10">Belongs to the binding-protein-dependent transport system permease family. CysTW subfamily.</text>
</comment>
<dbReference type="InterPro" id="IPR011864">
    <property type="entry name" value="Phosphate_PstC"/>
</dbReference>
<evidence type="ECO:0000256" key="9">
    <source>
        <dbReference type="RuleBase" id="RU363032"/>
    </source>
</evidence>
<comment type="caution">
    <text evidence="12">The sequence shown here is derived from an EMBL/GenBank/DDBJ whole genome shotgun (WGS) entry which is preliminary data.</text>
</comment>
<keyword evidence="7 9" id="KW-1133">Transmembrane helix</keyword>
<dbReference type="Proteomes" id="UP000214610">
    <property type="component" value="Unassembled WGS sequence"/>
</dbReference>
<feature type="transmembrane region" description="Helical" evidence="9">
    <location>
        <begin position="145"/>
        <end position="163"/>
    </location>
</feature>
<comment type="function">
    <text evidence="10">Part of the binding-protein-dependent transport system for phosphate; probably responsible for the translocation of the substrate across the membrane.</text>
</comment>
<dbReference type="InterPro" id="IPR000515">
    <property type="entry name" value="MetI-like"/>
</dbReference>
<keyword evidence="4" id="KW-1003">Cell membrane</keyword>
<dbReference type="RefSeq" id="WP_066594347.1">
    <property type="nucleotide sequence ID" value="NZ_CAJTBZ010000008.1"/>
</dbReference>
<evidence type="ECO:0000313" key="13">
    <source>
        <dbReference type="Proteomes" id="UP000214610"/>
    </source>
</evidence>
<evidence type="ECO:0000259" key="11">
    <source>
        <dbReference type="PROSITE" id="PS50928"/>
    </source>
</evidence>
<dbReference type="GO" id="GO:0005315">
    <property type="term" value="F:phosphate transmembrane transporter activity"/>
    <property type="evidence" value="ECO:0007669"/>
    <property type="project" value="InterPro"/>
</dbReference>
<proteinExistence type="inferred from homology"/>
<evidence type="ECO:0000256" key="7">
    <source>
        <dbReference type="ARBA" id="ARBA00022989"/>
    </source>
</evidence>
<keyword evidence="3 9" id="KW-0813">Transport</keyword>